<proteinExistence type="predicted"/>
<sequence length="98" mass="11617">MADSEKIEINLRVLQRVVTLKIQPELEPYFRNAGNFVNQRLNFYMKKNEEGDMDFLDFLIIVAIEGVVENQKNQDKYLLLQQDLDKRLEDLSNRLTLN</sequence>
<comment type="caution">
    <text evidence="1">The sequence shown here is derived from an EMBL/GenBank/DDBJ whole genome shotgun (WGS) entry which is preliminary data.</text>
</comment>
<gene>
    <name evidence="1" type="ORF">EWM59_10645</name>
</gene>
<evidence type="ECO:0000313" key="2">
    <source>
        <dbReference type="Proteomes" id="UP000293162"/>
    </source>
</evidence>
<dbReference type="SUPFAM" id="SSF102829">
    <property type="entry name" value="Cell division protein ZapA-like"/>
    <property type="match status" value="1"/>
</dbReference>
<dbReference type="GO" id="GO:0051301">
    <property type="term" value="P:cell division"/>
    <property type="evidence" value="ECO:0007669"/>
    <property type="project" value="UniProtKB-KW"/>
</dbReference>
<accession>A0A4V1ZDD8</accession>
<dbReference type="Pfam" id="PF05164">
    <property type="entry name" value="ZapA"/>
    <property type="match status" value="1"/>
</dbReference>
<protein>
    <submittedName>
        <fullName evidence="1">Cell division protein ZapA</fullName>
    </submittedName>
</protein>
<dbReference type="InterPro" id="IPR007838">
    <property type="entry name" value="Cell_div_ZapA-like"/>
</dbReference>
<organism evidence="1 2">
    <name type="scientific">Emticicia agri</name>
    <dbReference type="NCBI Taxonomy" id="2492393"/>
    <lineage>
        <taxon>Bacteria</taxon>
        <taxon>Pseudomonadati</taxon>
        <taxon>Bacteroidota</taxon>
        <taxon>Cytophagia</taxon>
        <taxon>Cytophagales</taxon>
        <taxon>Leadbetterellaceae</taxon>
        <taxon>Emticicia</taxon>
    </lineage>
</organism>
<dbReference type="InterPro" id="IPR036192">
    <property type="entry name" value="Cell_div_ZapA-like_sf"/>
</dbReference>
<keyword evidence="2" id="KW-1185">Reference proteome</keyword>
<keyword evidence="1" id="KW-0131">Cell cycle</keyword>
<keyword evidence="1" id="KW-0132">Cell division</keyword>
<reference evidence="1 2" key="1">
    <citation type="submission" date="2019-02" db="EMBL/GenBank/DDBJ databases">
        <title>Bacterial novel species Emticicia sp. 17J42-9 isolated from soil.</title>
        <authorList>
            <person name="Jung H.-Y."/>
        </authorList>
    </citation>
    <scope>NUCLEOTIDE SEQUENCE [LARGE SCALE GENOMIC DNA]</scope>
    <source>
        <strain evidence="1 2">17J42-9</strain>
    </source>
</reference>
<dbReference type="AlphaFoldDB" id="A0A4V1ZDD8"/>
<dbReference type="RefSeq" id="WP_130020949.1">
    <property type="nucleotide sequence ID" value="NZ_SEWF01000012.1"/>
</dbReference>
<evidence type="ECO:0000313" key="1">
    <source>
        <dbReference type="EMBL" id="RYU95810.1"/>
    </source>
</evidence>
<dbReference type="EMBL" id="SEWF01000012">
    <property type="protein sequence ID" value="RYU95810.1"/>
    <property type="molecule type" value="Genomic_DNA"/>
</dbReference>
<name>A0A4V1ZDD8_9BACT</name>
<dbReference type="Proteomes" id="UP000293162">
    <property type="component" value="Unassembled WGS sequence"/>
</dbReference>
<dbReference type="OrthoDB" id="960762at2"/>